<keyword evidence="1" id="KW-1133">Transmembrane helix</keyword>
<keyword evidence="1" id="KW-0472">Membrane</keyword>
<keyword evidence="4" id="KW-1185">Reference proteome</keyword>
<feature type="domain" description="DSBA-like thioredoxin" evidence="2">
    <location>
        <begin position="77"/>
        <end position="273"/>
    </location>
</feature>
<dbReference type="PANTHER" id="PTHR13887:SF41">
    <property type="entry name" value="THIOREDOXIN SUPERFAMILY PROTEIN"/>
    <property type="match status" value="1"/>
</dbReference>
<dbReference type="SUPFAM" id="SSF52833">
    <property type="entry name" value="Thioredoxin-like"/>
    <property type="match status" value="1"/>
</dbReference>
<protein>
    <recommendedName>
        <fullName evidence="2">DSBA-like thioredoxin domain-containing protein</fullName>
    </recommendedName>
</protein>
<sequence length="277" mass="31352">MAIREKILRSHSTTRFTCRFSTAEEERGMNCNKRNKVSLPLVLVLVLDIALSLPAKISVLRYVAFMAQSSGKKLIKIDASIDTVCPWCFMGHKNMEKAINSSRDQYDFEIRWHSFFLNPSAPKVGVVKNEYYGNRFGRAQWKQMAARMGQLFRTHGLEYDTEGLTGNTLDSHRIIQLAGTQGRDKQNALVEEILVNYNVRGKYIGDRQMLIEAAEKAGVVGAAEMFEDENRGVKEVYEDIQKYSTNISGVPHFVINGIEVHGAQPPEVFLRAFQAAR</sequence>
<reference evidence="3 4" key="1">
    <citation type="submission" date="2021-07" db="EMBL/GenBank/DDBJ databases">
        <title>The Aristolochia fimbriata genome: insights into angiosperm evolution, floral development and chemical biosynthesis.</title>
        <authorList>
            <person name="Jiao Y."/>
        </authorList>
    </citation>
    <scope>NUCLEOTIDE SEQUENCE [LARGE SCALE GENOMIC DNA]</scope>
    <source>
        <strain evidence="3">IBCAS-2021</strain>
        <tissue evidence="3">Leaf</tissue>
    </source>
</reference>
<dbReference type="InterPro" id="IPR036249">
    <property type="entry name" value="Thioredoxin-like_sf"/>
</dbReference>
<name>A0AAV7DRL3_ARIFI</name>
<organism evidence="3 4">
    <name type="scientific">Aristolochia fimbriata</name>
    <name type="common">White veined hardy Dutchman's pipe vine</name>
    <dbReference type="NCBI Taxonomy" id="158543"/>
    <lineage>
        <taxon>Eukaryota</taxon>
        <taxon>Viridiplantae</taxon>
        <taxon>Streptophyta</taxon>
        <taxon>Embryophyta</taxon>
        <taxon>Tracheophyta</taxon>
        <taxon>Spermatophyta</taxon>
        <taxon>Magnoliopsida</taxon>
        <taxon>Magnoliidae</taxon>
        <taxon>Piperales</taxon>
        <taxon>Aristolochiaceae</taxon>
        <taxon>Aristolochia</taxon>
    </lineage>
</organism>
<feature type="transmembrane region" description="Helical" evidence="1">
    <location>
        <begin position="37"/>
        <end position="55"/>
    </location>
</feature>
<accession>A0AAV7DRL3</accession>
<evidence type="ECO:0000313" key="3">
    <source>
        <dbReference type="EMBL" id="KAG9439177.1"/>
    </source>
</evidence>
<keyword evidence="1" id="KW-0812">Transmembrane</keyword>
<dbReference type="InterPro" id="IPR001853">
    <property type="entry name" value="DSBA-like_thioredoxin_dom"/>
</dbReference>
<evidence type="ECO:0000259" key="2">
    <source>
        <dbReference type="Pfam" id="PF01323"/>
    </source>
</evidence>
<evidence type="ECO:0000256" key="1">
    <source>
        <dbReference type="SAM" id="Phobius"/>
    </source>
</evidence>
<dbReference type="Gene3D" id="3.40.30.10">
    <property type="entry name" value="Glutaredoxin"/>
    <property type="match status" value="1"/>
</dbReference>
<dbReference type="GO" id="GO:0016491">
    <property type="term" value="F:oxidoreductase activity"/>
    <property type="evidence" value="ECO:0007669"/>
    <property type="project" value="InterPro"/>
</dbReference>
<dbReference type="Proteomes" id="UP000825729">
    <property type="component" value="Unassembled WGS sequence"/>
</dbReference>
<proteinExistence type="predicted"/>
<comment type="caution">
    <text evidence="3">The sequence shown here is derived from an EMBL/GenBank/DDBJ whole genome shotgun (WGS) entry which is preliminary data.</text>
</comment>
<gene>
    <name evidence="3" type="ORF">H6P81_019342</name>
</gene>
<dbReference type="PANTHER" id="PTHR13887">
    <property type="entry name" value="GLUTATHIONE S-TRANSFERASE KAPPA"/>
    <property type="match status" value="1"/>
</dbReference>
<dbReference type="CDD" id="cd03024">
    <property type="entry name" value="DsbA_FrnE"/>
    <property type="match status" value="1"/>
</dbReference>
<dbReference type="AlphaFoldDB" id="A0AAV7DRL3"/>
<dbReference type="EMBL" id="JAINDJ010000008">
    <property type="protein sequence ID" value="KAG9439177.1"/>
    <property type="molecule type" value="Genomic_DNA"/>
</dbReference>
<evidence type="ECO:0000313" key="4">
    <source>
        <dbReference type="Proteomes" id="UP000825729"/>
    </source>
</evidence>
<dbReference type="Pfam" id="PF01323">
    <property type="entry name" value="DSBA"/>
    <property type="match status" value="1"/>
</dbReference>